<dbReference type="EMBL" id="JASFZW010000002">
    <property type="protein sequence ID" value="KAK2079661.1"/>
    <property type="molecule type" value="Genomic_DNA"/>
</dbReference>
<keyword evidence="3" id="KW-1185">Reference proteome</keyword>
<sequence>MPASWDLGQVAELLAVLLAAPAAPSRASLGAAQACLELAATLPPAKGRPLAEAATRHLRRVRLSAERALASARPRNPAGAAGQGLPALEQACQARDWRAALAVVRGLRGAVAGAAASCLGRALAAGFAKDGDRLNFGADLLRLAAWHSAHSGEADGVPAGFHARLLEQSAGADAADLGLALATVLRLGGASAPPPAWRGPGPVASWVAPWLAQWGVLGQPGAALAACAAEHAAELCAGLRVFLDFGGDPRAQARAIAAHLAHAPVSAPSREAASGPALSRADSAWLRDCLCALTETATGSAAEEVGCCVGDAGVLVHV</sequence>
<gene>
    <name evidence="2" type="ORF">QBZ16_002056</name>
</gene>
<accession>A0AAD9IL33</accession>
<evidence type="ECO:0000256" key="1">
    <source>
        <dbReference type="SAM" id="SignalP"/>
    </source>
</evidence>
<feature type="chain" id="PRO_5042190417" evidence="1">
    <location>
        <begin position="28"/>
        <end position="318"/>
    </location>
</feature>
<protein>
    <submittedName>
        <fullName evidence="2">Uncharacterized protein</fullName>
    </submittedName>
</protein>
<comment type="caution">
    <text evidence="2">The sequence shown here is derived from an EMBL/GenBank/DDBJ whole genome shotgun (WGS) entry which is preliminary data.</text>
</comment>
<evidence type="ECO:0000313" key="3">
    <source>
        <dbReference type="Proteomes" id="UP001255856"/>
    </source>
</evidence>
<keyword evidence="1" id="KW-0732">Signal</keyword>
<name>A0AAD9IL33_PROWI</name>
<dbReference type="AlphaFoldDB" id="A0AAD9IL33"/>
<feature type="signal peptide" evidence="1">
    <location>
        <begin position="1"/>
        <end position="27"/>
    </location>
</feature>
<proteinExistence type="predicted"/>
<organism evidence="2 3">
    <name type="scientific">Prototheca wickerhamii</name>
    <dbReference type="NCBI Taxonomy" id="3111"/>
    <lineage>
        <taxon>Eukaryota</taxon>
        <taxon>Viridiplantae</taxon>
        <taxon>Chlorophyta</taxon>
        <taxon>core chlorophytes</taxon>
        <taxon>Trebouxiophyceae</taxon>
        <taxon>Chlorellales</taxon>
        <taxon>Chlorellaceae</taxon>
        <taxon>Prototheca</taxon>
    </lineage>
</organism>
<dbReference type="Proteomes" id="UP001255856">
    <property type="component" value="Unassembled WGS sequence"/>
</dbReference>
<reference evidence="2" key="1">
    <citation type="submission" date="2021-01" db="EMBL/GenBank/DDBJ databases">
        <authorList>
            <person name="Eckstrom K.M.E."/>
        </authorList>
    </citation>
    <scope>NUCLEOTIDE SEQUENCE</scope>
    <source>
        <strain evidence="2">UVCC 0001</strain>
    </source>
</reference>
<evidence type="ECO:0000313" key="2">
    <source>
        <dbReference type="EMBL" id="KAK2079661.1"/>
    </source>
</evidence>